<dbReference type="PANTHER" id="PTHR33908:SF3">
    <property type="entry name" value="UNDECAPRENYL PHOSPHATE-ALPHA-4-AMINO-4-DEOXY-L-ARABINOSE ARABINOSYL TRANSFERASE"/>
    <property type="match status" value="1"/>
</dbReference>
<evidence type="ECO:0000256" key="5">
    <source>
        <dbReference type="ARBA" id="ARBA00022692"/>
    </source>
</evidence>
<feature type="transmembrane region" description="Helical" evidence="8">
    <location>
        <begin position="217"/>
        <end position="241"/>
    </location>
</feature>
<keyword evidence="3 10" id="KW-0328">Glycosyltransferase</keyword>
<dbReference type="GO" id="GO:0009103">
    <property type="term" value="P:lipopolysaccharide biosynthetic process"/>
    <property type="evidence" value="ECO:0007669"/>
    <property type="project" value="TreeGrafter"/>
</dbReference>
<evidence type="ECO:0000256" key="4">
    <source>
        <dbReference type="ARBA" id="ARBA00022679"/>
    </source>
</evidence>
<dbReference type="InterPro" id="IPR038731">
    <property type="entry name" value="RgtA/B/C-like"/>
</dbReference>
<evidence type="ECO:0000313" key="11">
    <source>
        <dbReference type="Proteomes" id="UP000092544"/>
    </source>
</evidence>
<dbReference type="EC" id="2.4.2.43" evidence="10"/>
<dbReference type="OrthoDB" id="9775035at2"/>
<name>A0A1A8TF74_9GAMM</name>
<dbReference type="InterPro" id="IPR050297">
    <property type="entry name" value="LipidA_mod_glycosyltrf_83"/>
</dbReference>
<evidence type="ECO:0000256" key="8">
    <source>
        <dbReference type="SAM" id="Phobius"/>
    </source>
</evidence>
<sequence>MMSTQSMHNTDYDYKRTFWLLFLVAAVVILAGIGLRDPWPADEPRFVEVAKEMVNSGNWFFPMRGGELYPDKPPVFMWLLASLYWLTGSLKATFLIPDALASLVSLFCVFDIAAKLWNVKTARNACLLLLITPQFIIQSKSAQIDATVACWIMIAMYGLLRHFFYQASLKWYLTSWAFMGLGIITKGVGFLPIFLLVPVLFLHFTGKHRFEKTQINWSLLFGPFMMLLVVAAWLLPMLYIAEHSHNPDFIAYRDNILFKQTGQRYADSWGHINPWYYFLVDVIPLLWFPLYTFLFTKSFWREVKVSPVVFSMLLWVVLVIVFFSISPGKRNLYILPALPVMALVVGAHFTKTGLQTWFKRVLQVGFVLFGSLFMVAAVMCFTKSHAVTKQVGDHTFPFGMLFLAASLCWFAILLWKRNKVNLSAYWAAFAITWILYSTVGYVLFNPIRTPAKGIMATVAHDIGPNGQLGMTRFKEQFLLFSPIPLTQFSYLASTQEQDRNAWLWMSEKADRYVMTARDKNIQCFDLSKAKDLGRAHGKDWVLLSEKAMTPTCPKPKTIKRYYLPMKTLY</sequence>
<accession>A0A1A8TF74</accession>
<feature type="transmembrane region" description="Helical" evidence="8">
    <location>
        <begin position="275"/>
        <end position="296"/>
    </location>
</feature>
<dbReference type="Proteomes" id="UP000092544">
    <property type="component" value="Unassembled WGS sequence"/>
</dbReference>
<dbReference type="GO" id="GO:0103015">
    <property type="term" value="F:4-amino-4-deoxy-L-arabinose transferase activity"/>
    <property type="evidence" value="ECO:0007669"/>
    <property type="project" value="UniProtKB-EC"/>
</dbReference>
<dbReference type="RefSeq" id="WP_139063123.1">
    <property type="nucleotide sequence ID" value="NZ_FLOB01000003.1"/>
</dbReference>
<dbReference type="Pfam" id="PF13231">
    <property type="entry name" value="PMT_2"/>
    <property type="match status" value="1"/>
</dbReference>
<feature type="domain" description="Glycosyltransferase RgtA/B/C/D-like" evidence="9">
    <location>
        <begin position="71"/>
        <end position="233"/>
    </location>
</feature>
<keyword evidence="6 8" id="KW-1133">Transmembrane helix</keyword>
<dbReference type="PANTHER" id="PTHR33908">
    <property type="entry name" value="MANNOSYLTRANSFERASE YKCB-RELATED"/>
    <property type="match status" value="1"/>
</dbReference>
<dbReference type="STRING" id="1792290.MSP8886_01931"/>
<dbReference type="EMBL" id="FLOB01000003">
    <property type="protein sequence ID" value="SBS30795.1"/>
    <property type="molecule type" value="Genomic_DNA"/>
</dbReference>
<feature type="transmembrane region" description="Helical" evidence="8">
    <location>
        <begin position="332"/>
        <end position="349"/>
    </location>
</feature>
<organism evidence="10 11">
    <name type="scientific">Marinomonas spartinae</name>
    <dbReference type="NCBI Taxonomy" id="1792290"/>
    <lineage>
        <taxon>Bacteria</taxon>
        <taxon>Pseudomonadati</taxon>
        <taxon>Pseudomonadota</taxon>
        <taxon>Gammaproteobacteria</taxon>
        <taxon>Oceanospirillales</taxon>
        <taxon>Oceanospirillaceae</taxon>
        <taxon>Marinomonas</taxon>
    </lineage>
</organism>
<keyword evidence="11" id="KW-1185">Reference proteome</keyword>
<keyword evidence="2" id="KW-1003">Cell membrane</keyword>
<feature type="transmembrane region" description="Helical" evidence="8">
    <location>
        <begin position="144"/>
        <end position="164"/>
    </location>
</feature>
<evidence type="ECO:0000313" key="10">
    <source>
        <dbReference type="EMBL" id="SBS30795.1"/>
    </source>
</evidence>
<evidence type="ECO:0000256" key="7">
    <source>
        <dbReference type="ARBA" id="ARBA00023136"/>
    </source>
</evidence>
<evidence type="ECO:0000259" key="9">
    <source>
        <dbReference type="Pfam" id="PF13231"/>
    </source>
</evidence>
<feature type="transmembrane region" description="Helical" evidence="8">
    <location>
        <begin position="396"/>
        <end position="415"/>
    </location>
</feature>
<feature type="transmembrane region" description="Helical" evidence="8">
    <location>
        <begin position="176"/>
        <end position="205"/>
    </location>
</feature>
<feature type="transmembrane region" description="Helical" evidence="8">
    <location>
        <begin position="94"/>
        <end position="114"/>
    </location>
</feature>
<evidence type="ECO:0000256" key="2">
    <source>
        <dbReference type="ARBA" id="ARBA00022475"/>
    </source>
</evidence>
<dbReference type="GO" id="GO:0005886">
    <property type="term" value="C:plasma membrane"/>
    <property type="evidence" value="ECO:0007669"/>
    <property type="project" value="UniProtKB-SubCell"/>
</dbReference>
<feature type="transmembrane region" description="Helical" evidence="8">
    <location>
        <begin position="422"/>
        <end position="444"/>
    </location>
</feature>
<proteinExistence type="predicted"/>
<dbReference type="GO" id="GO:0010041">
    <property type="term" value="P:response to iron(III) ion"/>
    <property type="evidence" value="ECO:0007669"/>
    <property type="project" value="TreeGrafter"/>
</dbReference>
<gene>
    <name evidence="10" type="primary">arnT_3</name>
    <name evidence="10" type="ORF">MSP8886_01931</name>
</gene>
<comment type="subcellular location">
    <subcellularLocation>
        <location evidence="1">Cell membrane</location>
        <topology evidence="1">Multi-pass membrane protein</topology>
    </subcellularLocation>
</comment>
<keyword evidence="5 8" id="KW-0812">Transmembrane</keyword>
<reference evidence="10 11" key="1">
    <citation type="submission" date="2016-06" db="EMBL/GenBank/DDBJ databases">
        <authorList>
            <person name="Kjaerup R.B."/>
            <person name="Dalgaard T.S."/>
            <person name="Juul-Madsen H.R."/>
        </authorList>
    </citation>
    <scope>NUCLEOTIDE SEQUENCE [LARGE SCALE GENOMIC DNA]</scope>
    <source>
        <strain evidence="10 11">CECT 8886</strain>
    </source>
</reference>
<feature type="transmembrane region" description="Helical" evidence="8">
    <location>
        <begin position="308"/>
        <end position="326"/>
    </location>
</feature>
<evidence type="ECO:0000256" key="3">
    <source>
        <dbReference type="ARBA" id="ARBA00022676"/>
    </source>
</evidence>
<feature type="transmembrane region" description="Helical" evidence="8">
    <location>
        <begin position="361"/>
        <end position="384"/>
    </location>
</feature>
<dbReference type="AlphaFoldDB" id="A0A1A8TF74"/>
<keyword evidence="4 10" id="KW-0808">Transferase</keyword>
<evidence type="ECO:0000256" key="6">
    <source>
        <dbReference type="ARBA" id="ARBA00022989"/>
    </source>
</evidence>
<keyword evidence="7 8" id="KW-0472">Membrane</keyword>
<protein>
    <submittedName>
        <fullName evidence="10">Undecaprenyl phosphate-alpha-4-amino-4-deoxy-L-arabinose arabinosyl transferase</fullName>
        <ecNumber evidence="10">2.4.2.43</ecNumber>
    </submittedName>
</protein>
<evidence type="ECO:0000256" key="1">
    <source>
        <dbReference type="ARBA" id="ARBA00004651"/>
    </source>
</evidence>